<name>A0ABS9WIR3_9ACTN</name>
<feature type="domain" description="TadE-like" evidence="1">
    <location>
        <begin position="2"/>
        <end position="39"/>
    </location>
</feature>
<protein>
    <submittedName>
        <fullName evidence="2">Pilus assembly protein</fullName>
    </submittedName>
</protein>
<dbReference type="InterPro" id="IPR012495">
    <property type="entry name" value="TadE-like_dom"/>
</dbReference>
<dbReference type="Pfam" id="PF07811">
    <property type="entry name" value="TadE"/>
    <property type="match status" value="1"/>
</dbReference>
<gene>
    <name evidence="2" type="ORF">LPT13_10465</name>
</gene>
<evidence type="ECO:0000259" key="1">
    <source>
        <dbReference type="Pfam" id="PF07811"/>
    </source>
</evidence>
<proteinExistence type="predicted"/>
<comment type="caution">
    <text evidence="2">The sequence shown here is derived from an EMBL/GenBank/DDBJ whole genome shotgun (WGS) entry which is preliminary data.</text>
</comment>
<organism evidence="2 3">
    <name type="scientific">Adlercreutzia faecimuris</name>
    <dbReference type="NCBI Taxonomy" id="2897341"/>
    <lineage>
        <taxon>Bacteria</taxon>
        <taxon>Bacillati</taxon>
        <taxon>Actinomycetota</taxon>
        <taxon>Coriobacteriia</taxon>
        <taxon>Eggerthellales</taxon>
        <taxon>Eggerthellaceae</taxon>
        <taxon>Adlercreutzia</taxon>
    </lineage>
</organism>
<evidence type="ECO:0000313" key="3">
    <source>
        <dbReference type="Proteomes" id="UP001430755"/>
    </source>
</evidence>
<sequence>MEAAFALPVLLLLALLLIQPGIVLYDRMVMEAAAAEGCRLLATRSDAMGDAERLCEEYVLRRLGSVPSVDCFHVHGGGCTWRVELEGDEKSERVRVSIATEVRPLPLLDGAAVMAGMANERGNIVVSVERSMAVQPAWTSGAEAGRDPARWIGAWVDGNV</sequence>
<accession>A0ABS9WIR3</accession>
<dbReference type="RefSeq" id="WP_242166295.1">
    <property type="nucleotide sequence ID" value="NZ_JAJMLW010000004.1"/>
</dbReference>
<evidence type="ECO:0000313" key="2">
    <source>
        <dbReference type="EMBL" id="MCI2242768.1"/>
    </source>
</evidence>
<keyword evidence="3" id="KW-1185">Reference proteome</keyword>
<reference evidence="2" key="1">
    <citation type="submission" date="2021-11" db="EMBL/GenBank/DDBJ databases">
        <title>A Novel Adlercreutzia Species, isolated from a Allomyrina dichotoma larva feces.</title>
        <authorList>
            <person name="Suh M.K."/>
        </authorList>
    </citation>
    <scope>NUCLEOTIDE SEQUENCE</scope>
    <source>
        <strain evidence="2">JBNU-10</strain>
    </source>
</reference>
<dbReference type="Proteomes" id="UP001430755">
    <property type="component" value="Unassembled WGS sequence"/>
</dbReference>
<dbReference type="EMBL" id="JAJMLW010000004">
    <property type="protein sequence ID" value="MCI2242768.1"/>
    <property type="molecule type" value="Genomic_DNA"/>
</dbReference>